<dbReference type="STRING" id="199441.BkAM31D_03230"/>
<evidence type="ECO:0000313" key="1">
    <source>
        <dbReference type="EMBL" id="ARK28949.1"/>
    </source>
</evidence>
<dbReference type="AlphaFoldDB" id="A0A1X9M690"/>
<evidence type="ECO:0008006" key="3">
    <source>
        <dbReference type="Google" id="ProtNLM"/>
    </source>
</evidence>
<evidence type="ECO:0000313" key="2">
    <source>
        <dbReference type="Proteomes" id="UP000193006"/>
    </source>
</evidence>
<protein>
    <recommendedName>
        <fullName evidence="3">Gamma-glutamyltransferase</fullName>
    </recommendedName>
</protein>
<reference evidence="1 2" key="1">
    <citation type="submission" date="2017-04" db="EMBL/GenBank/DDBJ databases">
        <title>Bacillus krulwichiae AM31D Genome sequencing and assembly.</title>
        <authorList>
            <person name="Krulwich T.A."/>
            <person name="Anastor L."/>
            <person name="Ehrlich R."/>
            <person name="Ehrlich G.D."/>
            <person name="Janto B."/>
        </authorList>
    </citation>
    <scope>NUCLEOTIDE SEQUENCE [LARGE SCALE GENOMIC DNA]</scope>
    <source>
        <strain evidence="1 2">AM31D</strain>
    </source>
</reference>
<gene>
    <name evidence="1" type="ORF">BkAM31D_03230</name>
</gene>
<dbReference type="EMBL" id="CP020814">
    <property type="protein sequence ID" value="ARK28949.1"/>
    <property type="molecule type" value="Genomic_DNA"/>
</dbReference>
<name>A0A1X9M690_9BACI</name>
<sequence>MGHAGAILVNEENVKLAGADPRGDGAAIGY</sequence>
<accession>A0A1X9M690</accession>
<proteinExistence type="predicted"/>
<dbReference type="Proteomes" id="UP000193006">
    <property type="component" value="Chromosome"/>
</dbReference>
<dbReference type="KEGG" id="bkw:BkAM31D_03230"/>
<organism evidence="1 2">
    <name type="scientific">Halalkalibacter krulwichiae</name>
    <dbReference type="NCBI Taxonomy" id="199441"/>
    <lineage>
        <taxon>Bacteria</taxon>
        <taxon>Bacillati</taxon>
        <taxon>Bacillota</taxon>
        <taxon>Bacilli</taxon>
        <taxon>Bacillales</taxon>
        <taxon>Bacillaceae</taxon>
        <taxon>Halalkalibacter</taxon>
    </lineage>
</organism>
<keyword evidence="2" id="KW-1185">Reference proteome</keyword>